<sequence length="388" mass="44100">MGCNNSTLLVQATTKLLKQGQVKEGSSLSTAVSPPPPPPSALTNPSTGTGTGTALGERLRRWANIKAKCVSELESMKVDELKCLCRNTGLKVSGKKAELINRCINELENKFMFSLDRSASSAEKKKSLDALSKMLAFMDKIKNNQLFQCDHPDCEENAPLLCRRCREEMYCCKEHQTADWKAHKKLCCVSPELQSALPKLRLSLEYLWQLTSGTGFNEFFQTQFDGNESTYLRWKSVFEELYFPAVKDRKGDFVKRRVGKIWESNDLTKLRALAKLFSPDFFHDPELWLKTLKRISKFLESSYVNRLFVDSNLGDIFADFVHIAKAESSVGNVDESMRRYRAALVGVEEQLRPESEQSLKIKLGMIIVQRMSDNEKIAKFHSQDYVCC</sequence>
<evidence type="ECO:0000256" key="3">
    <source>
        <dbReference type="ARBA" id="ARBA00022833"/>
    </source>
</evidence>
<dbReference type="Pfam" id="PF01753">
    <property type="entry name" value="zf-MYND"/>
    <property type="match status" value="1"/>
</dbReference>
<gene>
    <name evidence="8" type="ORF">TrLO_g12357</name>
</gene>
<dbReference type="Proteomes" id="UP001165122">
    <property type="component" value="Unassembled WGS sequence"/>
</dbReference>
<proteinExistence type="predicted"/>
<dbReference type="SUPFAM" id="SSF68906">
    <property type="entry name" value="SAP domain"/>
    <property type="match status" value="1"/>
</dbReference>
<dbReference type="SMART" id="SM00513">
    <property type="entry name" value="SAP"/>
    <property type="match status" value="1"/>
</dbReference>
<dbReference type="InterPro" id="IPR002893">
    <property type="entry name" value="Znf_MYND"/>
</dbReference>
<comment type="caution">
    <text evidence="8">The sequence shown here is derived from an EMBL/GenBank/DDBJ whole genome shotgun (WGS) entry which is preliminary data.</text>
</comment>
<dbReference type="Gene3D" id="6.10.140.2220">
    <property type="match status" value="1"/>
</dbReference>
<protein>
    <recommendedName>
        <fullName evidence="10">MYND-type domain-containing protein</fullName>
    </recommendedName>
</protein>
<evidence type="ECO:0000256" key="5">
    <source>
        <dbReference type="SAM" id="MobiDB-lite"/>
    </source>
</evidence>
<dbReference type="SUPFAM" id="SSF144232">
    <property type="entry name" value="HIT/MYND zinc finger-like"/>
    <property type="match status" value="1"/>
</dbReference>
<dbReference type="Pfam" id="PF02037">
    <property type="entry name" value="SAP"/>
    <property type="match status" value="1"/>
</dbReference>
<keyword evidence="2 4" id="KW-0863">Zinc-finger</keyword>
<dbReference type="PROSITE" id="PS50800">
    <property type="entry name" value="SAP"/>
    <property type="match status" value="1"/>
</dbReference>
<dbReference type="Gene3D" id="1.10.720.30">
    <property type="entry name" value="SAP domain"/>
    <property type="match status" value="1"/>
</dbReference>
<name>A0A9W7FSW3_9STRA</name>
<feature type="domain" description="MYND-type" evidence="7">
    <location>
        <begin position="149"/>
        <end position="187"/>
    </location>
</feature>
<keyword evidence="1" id="KW-0479">Metal-binding</keyword>
<feature type="domain" description="SAP" evidence="6">
    <location>
        <begin position="73"/>
        <end position="107"/>
    </location>
</feature>
<organism evidence="8 9">
    <name type="scientific">Triparma laevis f. longispina</name>
    <dbReference type="NCBI Taxonomy" id="1714387"/>
    <lineage>
        <taxon>Eukaryota</taxon>
        <taxon>Sar</taxon>
        <taxon>Stramenopiles</taxon>
        <taxon>Ochrophyta</taxon>
        <taxon>Bolidophyceae</taxon>
        <taxon>Parmales</taxon>
        <taxon>Triparmaceae</taxon>
        <taxon>Triparma</taxon>
    </lineage>
</organism>
<evidence type="ECO:0000259" key="6">
    <source>
        <dbReference type="PROSITE" id="PS50800"/>
    </source>
</evidence>
<evidence type="ECO:0008006" key="10">
    <source>
        <dbReference type="Google" id="ProtNLM"/>
    </source>
</evidence>
<evidence type="ECO:0000313" key="8">
    <source>
        <dbReference type="EMBL" id="GMI18459.1"/>
    </source>
</evidence>
<keyword evidence="3" id="KW-0862">Zinc</keyword>
<evidence type="ECO:0000259" key="7">
    <source>
        <dbReference type="PROSITE" id="PS50865"/>
    </source>
</evidence>
<dbReference type="EMBL" id="BRXW01000334">
    <property type="protein sequence ID" value="GMI18459.1"/>
    <property type="molecule type" value="Genomic_DNA"/>
</dbReference>
<accession>A0A9W7FSW3</accession>
<dbReference type="AlphaFoldDB" id="A0A9W7FSW3"/>
<evidence type="ECO:0000256" key="4">
    <source>
        <dbReference type="PROSITE-ProRule" id="PRU00134"/>
    </source>
</evidence>
<dbReference type="PROSITE" id="PS50865">
    <property type="entry name" value="ZF_MYND_2"/>
    <property type="match status" value="1"/>
</dbReference>
<keyword evidence="9" id="KW-1185">Reference proteome</keyword>
<dbReference type="GO" id="GO:0008270">
    <property type="term" value="F:zinc ion binding"/>
    <property type="evidence" value="ECO:0007669"/>
    <property type="project" value="UniProtKB-KW"/>
</dbReference>
<feature type="region of interest" description="Disordered" evidence="5">
    <location>
        <begin position="23"/>
        <end position="53"/>
    </location>
</feature>
<dbReference type="OrthoDB" id="76265at2759"/>
<evidence type="ECO:0000256" key="1">
    <source>
        <dbReference type="ARBA" id="ARBA00022723"/>
    </source>
</evidence>
<reference evidence="9" key="1">
    <citation type="journal article" date="2023" name="Commun. Biol.">
        <title>Genome analysis of Parmales, the sister group of diatoms, reveals the evolutionary specialization of diatoms from phago-mixotrophs to photoautotrophs.</title>
        <authorList>
            <person name="Ban H."/>
            <person name="Sato S."/>
            <person name="Yoshikawa S."/>
            <person name="Yamada K."/>
            <person name="Nakamura Y."/>
            <person name="Ichinomiya M."/>
            <person name="Sato N."/>
            <person name="Blanc-Mathieu R."/>
            <person name="Endo H."/>
            <person name="Kuwata A."/>
            <person name="Ogata H."/>
        </authorList>
    </citation>
    <scope>NUCLEOTIDE SEQUENCE [LARGE SCALE GENOMIC DNA]</scope>
    <source>
        <strain evidence="9">NIES 3700</strain>
    </source>
</reference>
<dbReference type="InterPro" id="IPR036361">
    <property type="entry name" value="SAP_dom_sf"/>
</dbReference>
<dbReference type="InterPro" id="IPR003034">
    <property type="entry name" value="SAP_dom"/>
</dbReference>
<evidence type="ECO:0000313" key="9">
    <source>
        <dbReference type="Proteomes" id="UP001165122"/>
    </source>
</evidence>
<evidence type="ECO:0000256" key="2">
    <source>
        <dbReference type="ARBA" id="ARBA00022771"/>
    </source>
</evidence>